<evidence type="ECO:0000259" key="3">
    <source>
        <dbReference type="Pfam" id="PF07338"/>
    </source>
</evidence>
<evidence type="ECO:0000313" key="4">
    <source>
        <dbReference type="EMBL" id="QKZ96666.1"/>
    </source>
</evidence>
<dbReference type="Gene3D" id="3.30.1660.10">
    <property type="entry name" value="Flavin-binding protein dodecin"/>
    <property type="match status" value="1"/>
</dbReference>
<evidence type="ECO:0000256" key="2">
    <source>
        <dbReference type="SAM" id="SignalP"/>
    </source>
</evidence>
<protein>
    <submittedName>
        <fullName evidence="4">Biofilm peroxide resistance protein BsmA</fullName>
    </submittedName>
</protein>
<sequence length="109" mass="12150">MAIRKRDRFMRRLTALLLVSLLSGCSVLQGTPEPAPPVTDRPQEIRRNQTEGLQRLGSVSAMVRGSPDDAEDAIEAQAVAAKADYYVITMIDETIITGQWYAQGILYRR</sequence>
<dbReference type="PANTHER" id="PTHR34156:SF11">
    <property type="entry name" value="LIPOPROTEIN BSMA"/>
    <property type="match status" value="1"/>
</dbReference>
<gene>
    <name evidence="4" type="primary">bsmA</name>
    <name evidence="4" type="ORF">HWQ14_02605</name>
</gene>
<feature type="signal peptide" evidence="2">
    <location>
        <begin position="1"/>
        <end position="28"/>
    </location>
</feature>
<dbReference type="EMBL" id="CP056117">
    <property type="protein sequence ID" value="QKZ96666.1"/>
    <property type="molecule type" value="Genomic_DNA"/>
</dbReference>
<dbReference type="RefSeq" id="WP_148421875.1">
    <property type="nucleotide sequence ID" value="NZ_CP056117.1"/>
</dbReference>
<dbReference type="AlphaFoldDB" id="A0A7H8U9U4"/>
<accession>A0A7H8U9U4</accession>
<dbReference type="PANTHER" id="PTHR34156">
    <property type="entry name" value="OUTER MEMBRANE PROTEIN-RELATED-RELATED"/>
    <property type="match status" value="1"/>
</dbReference>
<dbReference type="InterPro" id="IPR025543">
    <property type="entry name" value="Dodecin-like"/>
</dbReference>
<dbReference type="InterPro" id="IPR051096">
    <property type="entry name" value="BhsA/McbA_stress_biofilm_assoc"/>
</dbReference>
<feature type="domain" description="YdgH/BhsA/McbA-like" evidence="3">
    <location>
        <begin position="53"/>
        <end position="108"/>
    </location>
</feature>
<name>A0A7H8U9U4_ENTCL</name>
<keyword evidence="1 2" id="KW-0732">Signal</keyword>
<dbReference type="SUPFAM" id="SSF159871">
    <property type="entry name" value="YdgH-like"/>
    <property type="match status" value="1"/>
</dbReference>
<evidence type="ECO:0000313" key="5">
    <source>
        <dbReference type="Proteomes" id="UP000509421"/>
    </source>
</evidence>
<dbReference type="Proteomes" id="UP000509421">
    <property type="component" value="Chromosome"/>
</dbReference>
<dbReference type="Pfam" id="PF07338">
    <property type="entry name" value="YdgH_BhsA-like"/>
    <property type="match status" value="1"/>
</dbReference>
<evidence type="ECO:0000256" key="1">
    <source>
        <dbReference type="ARBA" id="ARBA00022729"/>
    </source>
</evidence>
<dbReference type="PROSITE" id="PS51257">
    <property type="entry name" value="PROKAR_LIPOPROTEIN"/>
    <property type="match status" value="1"/>
</dbReference>
<proteinExistence type="predicted"/>
<dbReference type="NCBIfam" id="NF011433">
    <property type="entry name" value="PRK14864.1"/>
    <property type="match status" value="1"/>
</dbReference>
<dbReference type="InterPro" id="IPR010854">
    <property type="entry name" value="YdgH/BhsA/McbA-like_dom"/>
</dbReference>
<dbReference type="InterPro" id="IPR036275">
    <property type="entry name" value="YdgH-like_sf"/>
</dbReference>
<organism evidence="4 5">
    <name type="scientific">Enterobacter cloacae</name>
    <dbReference type="NCBI Taxonomy" id="550"/>
    <lineage>
        <taxon>Bacteria</taxon>
        <taxon>Pseudomonadati</taxon>
        <taxon>Pseudomonadota</taxon>
        <taxon>Gammaproteobacteria</taxon>
        <taxon>Enterobacterales</taxon>
        <taxon>Enterobacteriaceae</taxon>
        <taxon>Enterobacter</taxon>
        <taxon>Enterobacter cloacae complex</taxon>
    </lineage>
</organism>
<feature type="chain" id="PRO_5028866534" evidence="2">
    <location>
        <begin position="29"/>
        <end position="109"/>
    </location>
</feature>
<reference evidence="4 5" key="1">
    <citation type="submission" date="2020-06" db="EMBL/GenBank/DDBJ databases">
        <title>Long-read sequencing of DSM26481-BlokeschLab.</title>
        <authorList>
            <person name="Blokesch M."/>
        </authorList>
    </citation>
    <scope>NUCLEOTIDE SEQUENCE [LARGE SCALE GENOMIC DNA]</scope>
    <source>
        <strain evidence="4 5">DSM 26481</strain>
    </source>
</reference>